<reference evidence="3" key="2">
    <citation type="submission" date="2012-11" db="EMBL/GenBank/DDBJ databases">
        <authorList>
            <person name="Lucero-Rivera Y.E."/>
            <person name="Tovar-Ramirez D."/>
        </authorList>
    </citation>
    <scope>NUCLEOTIDE SEQUENCE [LARGE SCALE GENOMIC DNA]</scope>
    <source>
        <strain evidence="3">Araruama</strain>
    </source>
</reference>
<evidence type="ECO:0000313" key="2">
    <source>
        <dbReference type="EMBL" id="ETR68702.1"/>
    </source>
</evidence>
<gene>
    <name evidence="2" type="ORF">OMM_10252</name>
    <name evidence="1" type="ORF">OMM_13299</name>
</gene>
<evidence type="ECO:0000313" key="3">
    <source>
        <dbReference type="Proteomes" id="UP000189670"/>
    </source>
</evidence>
<dbReference type="EMBL" id="ATBP01000858">
    <property type="protein sequence ID" value="ETR68702.1"/>
    <property type="molecule type" value="Genomic_DNA"/>
</dbReference>
<protein>
    <submittedName>
        <fullName evidence="2">Uncharacterized protein</fullName>
    </submittedName>
</protein>
<evidence type="ECO:0000313" key="1">
    <source>
        <dbReference type="EMBL" id="ETR66061.1"/>
    </source>
</evidence>
<proteinExistence type="predicted"/>
<comment type="caution">
    <text evidence="2">The sequence shown here is derived from an EMBL/GenBank/DDBJ whole genome shotgun (WGS) entry which is preliminary data.</text>
</comment>
<name>A0A1V1P1F7_9BACT</name>
<dbReference type="AlphaFoldDB" id="A0A1V1P1F7"/>
<organism evidence="2 3">
    <name type="scientific">Candidatus Magnetoglobus multicellularis str. Araruama</name>
    <dbReference type="NCBI Taxonomy" id="890399"/>
    <lineage>
        <taxon>Bacteria</taxon>
        <taxon>Pseudomonadati</taxon>
        <taxon>Thermodesulfobacteriota</taxon>
        <taxon>Desulfobacteria</taxon>
        <taxon>Desulfobacterales</taxon>
        <taxon>Desulfobacteraceae</taxon>
        <taxon>Candidatus Magnetoglobus</taxon>
    </lineage>
</organism>
<accession>A0A1V1P1F7</accession>
<reference evidence="2" key="1">
    <citation type="submission" date="2012-11" db="EMBL/GenBank/DDBJ databases">
        <authorList>
            <person name="Vasconcelos A.T.R."/>
            <person name="Motta C."/>
            <person name="Almeida L.G.P."/>
        </authorList>
    </citation>
    <scope>NUCLEOTIDE SEQUENCE</scope>
    <source>
        <strain evidence="2">Araruama</strain>
    </source>
</reference>
<dbReference type="EMBL" id="ATBP01002262">
    <property type="protein sequence ID" value="ETR66061.1"/>
    <property type="molecule type" value="Genomic_DNA"/>
</dbReference>
<sequence length="89" mass="10612">MQNQLALDKYEQEILDAFENGKLHPTSSQANYQSIARNTLERNRQVNHLVKNEYHGSKRKSFRKETTYPLYIQKVLHNFIHGFFKKAYP</sequence>
<dbReference type="Proteomes" id="UP000189670">
    <property type="component" value="Unassembled WGS sequence"/>
</dbReference>